<proteinExistence type="predicted"/>
<dbReference type="AlphaFoldDB" id="A0AAW1RBX6"/>
<keyword evidence="2" id="KW-1185">Reference proteome</keyword>
<dbReference type="Proteomes" id="UP001438707">
    <property type="component" value="Unassembled WGS sequence"/>
</dbReference>
<dbReference type="EMBL" id="JALJOS010000013">
    <property type="protein sequence ID" value="KAK9831585.1"/>
    <property type="molecule type" value="Genomic_DNA"/>
</dbReference>
<organism evidence="1 2">
    <name type="scientific">Apatococcus lobatus</name>
    <dbReference type="NCBI Taxonomy" id="904363"/>
    <lineage>
        <taxon>Eukaryota</taxon>
        <taxon>Viridiplantae</taxon>
        <taxon>Chlorophyta</taxon>
        <taxon>core chlorophytes</taxon>
        <taxon>Trebouxiophyceae</taxon>
        <taxon>Chlorellales</taxon>
        <taxon>Chlorellaceae</taxon>
        <taxon>Apatococcus</taxon>
    </lineage>
</organism>
<evidence type="ECO:0008006" key="3">
    <source>
        <dbReference type="Google" id="ProtNLM"/>
    </source>
</evidence>
<sequence>MSSSSEAPRWLASLDRLSPDSELEHMRSVQKSILSHLEETKTVLAQYDEASRELAEDSCQELLSQQKVLQALKRQLDLTYESLMRMRRKVKHLIASEEAHAETA</sequence>
<protein>
    <recommendedName>
        <fullName evidence="3">Biogenesis of lysosome-related organelles complex 1 subunit 7</fullName>
    </recommendedName>
</protein>
<name>A0AAW1RBX6_9CHLO</name>
<accession>A0AAW1RBX6</accession>
<gene>
    <name evidence="1" type="ORF">WJX74_001330</name>
</gene>
<reference evidence="1 2" key="1">
    <citation type="journal article" date="2024" name="Nat. Commun.">
        <title>Phylogenomics reveals the evolutionary origins of lichenization in chlorophyte algae.</title>
        <authorList>
            <person name="Puginier C."/>
            <person name="Libourel C."/>
            <person name="Otte J."/>
            <person name="Skaloud P."/>
            <person name="Haon M."/>
            <person name="Grisel S."/>
            <person name="Petersen M."/>
            <person name="Berrin J.G."/>
            <person name="Delaux P.M."/>
            <person name="Dal Grande F."/>
            <person name="Keller J."/>
        </authorList>
    </citation>
    <scope>NUCLEOTIDE SEQUENCE [LARGE SCALE GENOMIC DNA]</scope>
    <source>
        <strain evidence="1 2">SAG 2145</strain>
    </source>
</reference>
<evidence type="ECO:0000313" key="1">
    <source>
        <dbReference type="EMBL" id="KAK9831585.1"/>
    </source>
</evidence>
<comment type="caution">
    <text evidence="1">The sequence shown here is derived from an EMBL/GenBank/DDBJ whole genome shotgun (WGS) entry which is preliminary data.</text>
</comment>
<evidence type="ECO:0000313" key="2">
    <source>
        <dbReference type="Proteomes" id="UP001438707"/>
    </source>
</evidence>